<comment type="caution">
    <text evidence="8">Lacks conserved residue(s) required for the propagation of feature annotation.</text>
</comment>
<evidence type="ECO:0000256" key="3">
    <source>
        <dbReference type="ARBA" id="ARBA00022729"/>
    </source>
</evidence>
<feature type="chain" id="PRO_5042041186" description="MANSC domain-containing protein" evidence="11">
    <location>
        <begin position="17"/>
        <end position="554"/>
    </location>
</feature>
<dbReference type="PROSITE" id="PS50068">
    <property type="entry name" value="LDLRA_2"/>
    <property type="match status" value="1"/>
</dbReference>
<reference evidence="13" key="3">
    <citation type="submission" date="2023-05" db="EMBL/GenBank/DDBJ databases">
        <authorList>
            <person name="Smith C.H."/>
        </authorList>
    </citation>
    <scope>NUCLEOTIDE SEQUENCE</scope>
    <source>
        <strain evidence="13">CHS0354</strain>
        <tissue evidence="13">Mantle</tissue>
    </source>
</reference>
<feature type="transmembrane region" description="Helical" evidence="10">
    <location>
        <begin position="506"/>
        <end position="527"/>
    </location>
</feature>
<feature type="compositionally biased region" description="Polar residues" evidence="9">
    <location>
        <begin position="401"/>
        <end position="421"/>
    </location>
</feature>
<gene>
    <name evidence="13" type="ORF">CHS0354_020206</name>
</gene>
<feature type="compositionally biased region" description="Basic and acidic residues" evidence="9">
    <location>
        <begin position="385"/>
        <end position="400"/>
    </location>
</feature>
<keyword evidence="14" id="KW-1185">Reference proteome</keyword>
<feature type="compositionally biased region" description="Polar residues" evidence="9">
    <location>
        <begin position="365"/>
        <end position="379"/>
    </location>
</feature>
<dbReference type="PROSITE" id="PS01209">
    <property type="entry name" value="LDLRA_1"/>
    <property type="match status" value="1"/>
</dbReference>
<reference evidence="13" key="1">
    <citation type="journal article" date="2021" name="Genome Biol. Evol.">
        <title>A High-Quality Reference Genome for a Parasitic Bivalve with Doubly Uniparental Inheritance (Bivalvia: Unionida).</title>
        <authorList>
            <person name="Smith C.H."/>
        </authorList>
    </citation>
    <scope>NUCLEOTIDE SEQUENCE</scope>
    <source>
        <strain evidence="13">CHS0354</strain>
    </source>
</reference>
<evidence type="ECO:0000256" key="4">
    <source>
        <dbReference type="ARBA" id="ARBA00022989"/>
    </source>
</evidence>
<evidence type="ECO:0000256" key="7">
    <source>
        <dbReference type="ARBA" id="ARBA00023180"/>
    </source>
</evidence>
<dbReference type="InterPro" id="IPR013980">
    <property type="entry name" value="MANSC_dom"/>
</dbReference>
<name>A0AAE0VWQ6_9BIVA</name>
<accession>A0AAE0VWQ6</accession>
<dbReference type="Pfam" id="PF07502">
    <property type="entry name" value="MANEC"/>
    <property type="match status" value="1"/>
</dbReference>
<evidence type="ECO:0000256" key="8">
    <source>
        <dbReference type="PROSITE-ProRule" id="PRU00124"/>
    </source>
</evidence>
<feature type="signal peptide" evidence="11">
    <location>
        <begin position="1"/>
        <end position="16"/>
    </location>
</feature>
<dbReference type="PANTHER" id="PTHR46876">
    <property type="entry name" value="LOW-DENSITY LIPOPROTEIN RECEPTOR-RELATED PROTEIN 11"/>
    <property type="match status" value="1"/>
</dbReference>
<evidence type="ECO:0000256" key="2">
    <source>
        <dbReference type="ARBA" id="ARBA00022692"/>
    </source>
</evidence>
<comment type="caution">
    <text evidence="13">The sequence shown here is derived from an EMBL/GenBank/DDBJ whole genome shotgun (WGS) entry which is preliminary data.</text>
</comment>
<keyword evidence="7" id="KW-0325">Glycoprotein</keyword>
<dbReference type="EMBL" id="JAEAOA010001231">
    <property type="protein sequence ID" value="KAK3593443.1"/>
    <property type="molecule type" value="Genomic_DNA"/>
</dbReference>
<dbReference type="InterPro" id="IPR002172">
    <property type="entry name" value="LDrepeatLR_classA_rpt"/>
</dbReference>
<dbReference type="InterPro" id="IPR023415">
    <property type="entry name" value="LDLR_class-A_CS"/>
</dbReference>
<dbReference type="InterPro" id="IPR036055">
    <property type="entry name" value="LDL_receptor-like_sf"/>
</dbReference>
<dbReference type="Gene3D" id="4.10.400.10">
    <property type="entry name" value="Low-density Lipoprotein Receptor"/>
    <property type="match status" value="1"/>
</dbReference>
<dbReference type="PANTHER" id="PTHR46876:SF1">
    <property type="entry name" value="LOW-DENSITY LIPOPROTEIN RECEPTOR-RELATED PROTEIN 11"/>
    <property type="match status" value="1"/>
</dbReference>
<evidence type="ECO:0000256" key="11">
    <source>
        <dbReference type="SAM" id="SignalP"/>
    </source>
</evidence>
<dbReference type="SMART" id="SM00765">
    <property type="entry name" value="MANEC"/>
    <property type="match status" value="1"/>
</dbReference>
<dbReference type="Pfam" id="PF00057">
    <property type="entry name" value="Ldl_recept_a"/>
    <property type="match status" value="1"/>
</dbReference>
<evidence type="ECO:0000313" key="13">
    <source>
        <dbReference type="EMBL" id="KAK3593443.1"/>
    </source>
</evidence>
<feature type="compositionally biased region" description="Basic and acidic residues" evidence="9">
    <location>
        <begin position="327"/>
        <end position="358"/>
    </location>
</feature>
<evidence type="ECO:0000256" key="1">
    <source>
        <dbReference type="ARBA" id="ARBA00004479"/>
    </source>
</evidence>
<dbReference type="InterPro" id="IPR011106">
    <property type="entry name" value="MANSC_N"/>
</dbReference>
<protein>
    <recommendedName>
        <fullName evidence="12">MANSC domain-containing protein</fullName>
    </recommendedName>
</protein>
<feature type="region of interest" description="Disordered" evidence="9">
    <location>
        <begin position="183"/>
        <end position="203"/>
    </location>
</feature>
<evidence type="ECO:0000256" key="10">
    <source>
        <dbReference type="SAM" id="Phobius"/>
    </source>
</evidence>
<keyword evidence="6 8" id="KW-1015">Disulfide bond</keyword>
<dbReference type="CDD" id="cd00112">
    <property type="entry name" value="LDLa"/>
    <property type="match status" value="1"/>
</dbReference>
<reference evidence="13" key="2">
    <citation type="journal article" date="2021" name="Genome Biol. Evol.">
        <title>Developing a high-quality reference genome for a parasitic bivalve with doubly uniparental inheritance (Bivalvia: Unionida).</title>
        <authorList>
            <person name="Smith C.H."/>
        </authorList>
    </citation>
    <scope>NUCLEOTIDE SEQUENCE</scope>
    <source>
        <strain evidence="13">CHS0354</strain>
        <tissue evidence="13">Mantle</tissue>
    </source>
</reference>
<organism evidence="13 14">
    <name type="scientific">Potamilus streckersoni</name>
    <dbReference type="NCBI Taxonomy" id="2493646"/>
    <lineage>
        <taxon>Eukaryota</taxon>
        <taxon>Metazoa</taxon>
        <taxon>Spiralia</taxon>
        <taxon>Lophotrochozoa</taxon>
        <taxon>Mollusca</taxon>
        <taxon>Bivalvia</taxon>
        <taxon>Autobranchia</taxon>
        <taxon>Heteroconchia</taxon>
        <taxon>Palaeoheterodonta</taxon>
        <taxon>Unionida</taxon>
        <taxon>Unionoidea</taxon>
        <taxon>Unionidae</taxon>
        <taxon>Ambleminae</taxon>
        <taxon>Lampsilini</taxon>
        <taxon>Potamilus</taxon>
    </lineage>
</organism>
<keyword evidence="5 10" id="KW-0472">Membrane</keyword>
<feature type="compositionally biased region" description="Basic and acidic residues" evidence="9">
    <location>
        <begin position="445"/>
        <end position="456"/>
    </location>
</feature>
<evidence type="ECO:0000313" key="14">
    <source>
        <dbReference type="Proteomes" id="UP001195483"/>
    </source>
</evidence>
<keyword evidence="2 10" id="KW-0812">Transmembrane</keyword>
<dbReference type="AlphaFoldDB" id="A0AAE0VWQ6"/>
<evidence type="ECO:0000256" key="9">
    <source>
        <dbReference type="SAM" id="MobiDB-lite"/>
    </source>
</evidence>
<feature type="region of interest" description="Disordered" evidence="9">
    <location>
        <begin position="286"/>
        <end position="457"/>
    </location>
</feature>
<evidence type="ECO:0000259" key="12">
    <source>
        <dbReference type="PROSITE" id="PS50986"/>
    </source>
</evidence>
<comment type="subcellular location">
    <subcellularLocation>
        <location evidence="1">Membrane</location>
        <topology evidence="1">Single-pass type I membrane protein</topology>
    </subcellularLocation>
</comment>
<dbReference type="SUPFAM" id="SSF57424">
    <property type="entry name" value="LDL receptor-like module"/>
    <property type="match status" value="1"/>
</dbReference>
<dbReference type="Proteomes" id="UP001195483">
    <property type="component" value="Unassembled WGS sequence"/>
</dbReference>
<dbReference type="PROSITE" id="PS50986">
    <property type="entry name" value="MANSC"/>
    <property type="match status" value="1"/>
</dbReference>
<feature type="compositionally biased region" description="Polar residues" evidence="9">
    <location>
        <begin position="297"/>
        <end position="309"/>
    </location>
</feature>
<feature type="disulfide bond" evidence="8">
    <location>
        <begin position="275"/>
        <end position="290"/>
    </location>
</feature>
<keyword evidence="3 11" id="KW-0732">Signal</keyword>
<dbReference type="GO" id="GO:0016020">
    <property type="term" value="C:membrane"/>
    <property type="evidence" value="ECO:0007669"/>
    <property type="project" value="UniProtKB-SubCell"/>
</dbReference>
<sequence>MKSIFVLLTLLYFSIGEEERVSNLDLDSLLNDSNLLSLLKRFEPDADEDCDAMSGTVAVGKRWGKMEKICAFNSSHSTIIKTKESMQNGAKFLKNIKGIACAQRCVEECCNLDDCDVAVYEEKDENNCYLFNCSKPNSCIFVPHALYRSIMTTSETDVNVDHAYEPGDQNLQEKHETELQHLQNNNVTPKSTQKPTKKPTPPPVKNKVPLFAECSWRSECADPNAVCLTEHCGCKDGYHAKYGVCRQSCGDFSFECDNKGMNSTVPDCIYKQYQCDGTPQCADGSDETDCDTDYQGPGNSKQTNGGKSNTNEDRIQGGHNLGVPSVDEDKPSDSSHPKVEKKPEHTGKTDITDVKSSDQDSSQSGNDNVMPTENVNKQADISVASEEKKTEHTGKTDTSDVKSSSQDKSPSGDKTGNSNNVQDKKVTEGISIQHKKIEPSSSPGSKDKSALVDTKMDSSSIKNNIGKATTMTTVPGNNTDDSLKAKNYGMEEVIVVSPTDGSQGPIVALSIGLAVTLLLLIIVGCRLRTVKRRLRKGKALHSNEADYLINGMYL</sequence>
<dbReference type="SMART" id="SM00192">
    <property type="entry name" value="LDLa"/>
    <property type="match status" value="1"/>
</dbReference>
<proteinExistence type="predicted"/>
<evidence type="ECO:0000256" key="6">
    <source>
        <dbReference type="ARBA" id="ARBA00023157"/>
    </source>
</evidence>
<evidence type="ECO:0000256" key="5">
    <source>
        <dbReference type="ARBA" id="ARBA00023136"/>
    </source>
</evidence>
<feature type="domain" description="MANSC" evidence="12">
    <location>
        <begin position="74"/>
        <end position="150"/>
    </location>
</feature>
<keyword evidence="4 10" id="KW-1133">Transmembrane helix</keyword>